<sequence>MGRGKVNIRVTDESDPPNTLAIWRYSSGLHCAECDLSYQEPTPSLFSFNSPLGACETCRGFGRVIGIDYGLVVPDDAKTLRGGAVRPWQTQSYRECQEDLEKFARKRGVPLDTPWRELSAAQRRWVIEGEGEWNKGVWYGAQRFFAWLESRSYKMHVRVLLSRYRAYTPCETCGGAR</sequence>
<keyword evidence="11" id="KW-0267">Excision nuclease</keyword>
<proteinExistence type="predicted"/>
<dbReference type="Gene3D" id="1.20.1580.10">
    <property type="entry name" value="ABC transporter ATPase like domain"/>
    <property type="match status" value="1"/>
</dbReference>
<evidence type="ECO:0000256" key="13">
    <source>
        <dbReference type="ARBA" id="ARBA00023204"/>
    </source>
</evidence>
<evidence type="ECO:0000313" key="15">
    <source>
        <dbReference type="EMBL" id="EQD44792.1"/>
    </source>
</evidence>
<protein>
    <submittedName>
        <fullName evidence="15">Excinuclease ABC, subunit A</fullName>
    </submittedName>
</protein>
<evidence type="ECO:0000256" key="12">
    <source>
        <dbReference type="ARBA" id="ARBA00023125"/>
    </source>
</evidence>
<keyword evidence="8" id="KW-0863">Zinc-finger</keyword>
<dbReference type="GO" id="GO:0005737">
    <property type="term" value="C:cytoplasm"/>
    <property type="evidence" value="ECO:0007669"/>
    <property type="project" value="UniProtKB-SubCell"/>
</dbReference>
<dbReference type="PANTHER" id="PTHR43152">
    <property type="entry name" value="UVRABC SYSTEM PROTEIN A"/>
    <property type="match status" value="1"/>
</dbReference>
<dbReference type="EMBL" id="AUZZ01006833">
    <property type="protein sequence ID" value="EQD44792.1"/>
    <property type="molecule type" value="Genomic_DNA"/>
</dbReference>
<comment type="subcellular location">
    <subcellularLocation>
        <location evidence="1">Cytoplasm</location>
    </subcellularLocation>
</comment>
<evidence type="ECO:0000256" key="8">
    <source>
        <dbReference type="ARBA" id="ARBA00022771"/>
    </source>
</evidence>
<name>T0ZJZ7_9ZZZZ</name>
<evidence type="ECO:0000256" key="9">
    <source>
        <dbReference type="ARBA" id="ARBA00022833"/>
    </source>
</evidence>
<dbReference type="PANTHER" id="PTHR43152:SF3">
    <property type="entry name" value="UVRABC SYSTEM PROTEIN A"/>
    <property type="match status" value="1"/>
</dbReference>
<evidence type="ECO:0000259" key="14">
    <source>
        <dbReference type="Pfam" id="PF17755"/>
    </source>
</evidence>
<keyword evidence="9" id="KW-0862">Zinc</keyword>
<feature type="domain" description="UvrA DNA-binding" evidence="14">
    <location>
        <begin position="68"/>
        <end position="134"/>
    </location>
</feature>
<keyword evidence="13" id="KW-0234">DNA repair</keyword>
<keyword evidence="3" id="KW-0479">Metal-binding</keyword>
<dbReference type="GO" id="GO:0003677">
    <property type="term" value="F:DNA binding"/>
    <property type="evidence" value="ECO:0007669"/>
    <property type="project" value="UniProtKB-KW"/>
</dbReference>
<accession>T0ZJZ7</accession>
<dbReference type="Pfam" id="PF17755">
    <property type="entry name" value="UvrA_DNA-bind"/>
    <property type="match status" value="1"/>
</dbReference>
<evidence type="ECO:0000256" key="7">
    <source>
        <dbReference type="ARBA" id="ARBA00022769"/>
    </source>
</evidence>
<evidence type="ECO:0000256" key="4">
    <source>
        <dbReference type="ARBA" id="ARBA00022737"/>
    </source>
</evidence>
<evidence type="ECO:0000256" key="2">
    <source>
        <dbReference type="ARBA" id="ARBA00022490"/>
    </source>
</evidence>
<dbReference type="GO" id="GO:0006281">
    <property type="term" value="P:DNA repair"/>
    <property type="evidence" value="ECO:0007669"/>
    <property type="project" value="UniProtKB-KW"/>
</dbReference>
<evidence type="ECO:0000256" key="10">
    <source>
        <dbReference type="ARBA" id="ARBA00022840"/>
    </source>
</evidence>
<dbReference type="GO" id="GO:0004518">
    <property type="term" value="F:nuclease activity"/>
    <property type="evidence" value="ECO:0007669"/>
    <property type="project" value="UniProtKB-KW"/>
</dbReference>
<keyword evidence="6" id="KW-0227">DNA damage</keyword>
<organism evidence="15">
    <name type="scientific">mine drainage metagenome</name>
    <dbReference type="NCBI Taxonomy" id="410659"/>
    <lineage>
        <taxon>unclassified sequences</taxon>
        <taxon>metagenomes</taxon>
        <taxon>ecological metagenomes</taxon>
    </lineage>
</organism>
<dbReference type="GO" id="GO:0005524">
    <property type="term" value="F:ATP binding"/>
    <property type="evidence" value="ECO:0007669"/>
    <property type="project" value="UniProtKB-KW"/>
</dbReference>
<keyword evidence="10" id="KW-0067">ATP-binding</keyword>
<dbReference type="GO" id="GO:0008270">
    <property type="term" value="F:zinc ion binding"/>
    <property type="evidence" value="ECO:0007669"/>
    <property type="project" value="UniProtKB-KW"/>
</dbReference>
<keyword evidence="12" id="KW-0238">DNA-binding</keyword>
<keyword evidence="4" id="KW-0677">Repeat</keyword>
<evidence type="ECO:0000256" key="1">
    <source>
        <dbReference type="ARBA" id="ARBA00004496"/>
    </source>
</evidence>
<dbReference type="AlphaFoldDB" id="T0ZJZ7"/>
<dbReference type="Gene3D" id="1.10.8.280">
    <property type="entry name" value="ABC transporter ATPase domain-like"/>
    <property type="match status" value="1"/>
</dbReference>
<gene>
    <name evidence="15" type="ORF">B2A_09464</name>
</gene>
<dbReference type="InterPro" id="IPR041552">
    <property type="entry name" value="UvrA_DNA-bd"/>
</dbReference>
<evidence type="ECO:0000256" key="3">
    <source>
        <dbReference type="ARBA" id="ARBA00022723"/>
    </source>
</evidence>
<evidence type="ECO:0000256" key="11">
    <source>
        <dbReference type="ARBA" id="ARBA00022881"/>
    </source>
</evidence>
<reference evidence="15" key="1">
    <citation type="submission" date="2013-08" db="EMBL/GenBank/DDBJ databases">
        <authorList>
            <person name="Mendez C."/>
            <person name="Richter M."/>
            <person name="Ferrer M."/>
            <person name="Sanchez J."/>
        </authorList>
    </citation>
    <scope>NUCLEOTIDE SEQUENCE</scope>
</reference>
<keyword evidence="2" id="KW-0963">Cytoplasm</keyword>
<keyword evidence="7" id="KW-0228">DNA excision</keyword>
<evidence type="ECO:0000256" key="6">
    <source>
        <dbReference type="ARBA" id="ARBA00022763"/>
    </source>
</evidence>
<feature type="non-terminal residue" evidence="15">
    <location>
        <position position="177"/>
    </location>
</feature>
<evidence type="ECO:0000256" key="5">
    <source>
        <dbReference type="ARBA" id="ARBA00022741"/>
    </source>
</evidence>
<comment type="caution">
    <text evidence="15">The sequence shown here is derived from an EMBL/GenBank/DDBJ whole genome shotgun (WGS) entry which is preliminary data.</text>
</comment>
<reference evidence="15" key="2">
    <citation type="journal article" date="2014" name="ISME J.">
        <title>Microbial stratification in low pH oxic and suboxic macroscopic growths along an acid mine drainage.</title>
        <authorList>
            <person name="Mendez-Garcia C."/>
            <person name="Mesa V."/>
            <person name="Sprenger R.R."/>
            <person name="Richter M."/>
            <person name="Diez M.S."/>
            <person name="Solano J."/>
            <person name="Bargiela R."/>
            <person name="Golyshina O.V."/>
            <person name="Manteca A."/>
            <person name="Ramos J.L."/>
            <person name="Gallego J.R."/>
            <person name="Llorente I."/>
            <person name="Martins Dos Santos V.A."/>
            <person name="Jensen O.N."/>
            <person name="Pelaez A.I."/>
            <person name="Sanchez J."/>
            <person name="Ferrer M."/>
        </authorList>
    </citation>
    <scope>NUCLEOTIDE SEQUENCE</scope>
</reference>
<keyword evidence="5" id="KW-0547">Nucleotide-binding</keyword>